<proteinExistence type="predicted"/>
<gene>
    <name evidence="1" type="ORF">JOF59_005906</name>
</gene>
<dbReference type="Proteomes" id="UP001519311">
    <property type="component" value="Unassembled WGS sequence"/>
</dbReference>
<reference evidence="1 2" key="1">
    <citation type="submission" date="2021-03" db="EMBL/GenBank/DDBJ databases">
        <title>Sequencing the genomes of 1000 actinobacteria strains.</title>
        <authorList>
            <person name="Klenk H.-P."/>
        </authorList>
    </citation>
    <scope>NUCLEOTIDE SEQUENCE [LARGE SCALE GENOMIC DNA]</scope>
    <source>
        <strain evidence="1 2">DSM 40843</strain>
    </source>
</reference>
<dbReference type="RefSeq" id="WP_209471438.1">
    <property type="nucleotide sequence ID" value="NZ_BMWJ01000023.1"/>
</dbReference>
<comment type="caution">
    <text evidence="1">The sequence shown here is derived from an EMBL/GenBank/DDBJ whole genome shotgun (WGS) entry which is preliminary data.</text>
</comment>
<accession>A0ABS4VIJ1</accession>
<name>A0ABS4VIJ1_9ACTN</name>
<protein>
    <submittedName>
        <fullName evidence="1">Uncharacterized protein</fullName>
    </submittedName>
</protein>
<evidence type="ECO:0000313" key="2">
    <source>
        <dbReference type="Proteomes" id="UP001519311"/>
    </source>
</evidence>
<organism evidence="1 2">
    <name type="scientific">Streptomyces clavifer</name>
    <dbReference type="NCBI Taxonomy" id="68188"/>
    <lineage>
        <taxon>Bacteria</taxon>
        <taxon>Bacillati</taxon>
        <taxon>Actinomycetota</taxon>
        <taxon>Actinomycetes</taxon>
        <taxon>Kitasatosporales</taxon>
        <taxon>Streptomycetaceae</taxon>
        <taxon>Streptomyces</taxon>
    </lineage>
</organism>
<dbReference type="EMBL" id="JAGINS010000002">
    <property type="protein sequence ID" value="MBP2363414.1"/>
    <property type="molecule type" value="Genomic_DNA"/>
</dbReference>
<keyword evidence="2" id="KW-1185">Reference proteome</keyword>
<sequence>MAAVRALVGDPAGVYGALAPHLESQIHDVCASASDVHAEWRTRPRPTKQQPAPN</sequence>
<evidence type="ECO:0000313" key="1">
    <source>
        <dbReference type="EMBL" id="MBP2363414.1"/>
    </source>
</evidence>